<dbReference type="InterPro" id="IPR043502">
    <property type="entry name" value="DNA/RNA_pol_sf"/>
</dbReference>
<evidence type="ECO:0000313" key="3">
    <source>
        <dbReference type="EMBL" id="OLP87996.1"/>
    </source>
</evidence>
<dbReference type="SUPFAM" id="SSF56672">
    <property type="entry name" value="DNA/RNA polymerases"/>
    <property type="match status" value="1"/>
</dbReference>
<evidence type="ECO:0000259" key="2">
    <source>
        <dbReference type="Pfam" id="PF07727"/>
    </source>
</evidence>
<feature type="region of interest" description="Disordered" evidence="1">
    <location>
        <begin position="167"/>
        <end position="208"/>
    </location>
</feature>
<evidence type="ECO:0000256" key="1">
    <source>
        <dbReference type="SAM" id="MobiDB-lite"/>
    </source>
</evidence>
<evidence type="ECO:0000313" key="4">
    <source>
        <dbReference type="Proteomes" id="UP000186817"/>
    </source>
</evidence>
<keyword evidence="4" id="KW-1185">Reference proteome</keyword>
<dbReference type="InterPro" id="IPR013103">
    <property type="entry name" value="RVT_2"/>
</dbReference>
<feature type="domain" description="Reverse transcriptase Ty1/copia-type" evidence="2">
    <location>
        <begin position="324"/>
        <end position="547"/>
    </location>
</feature>
<comment type="caution">
    <text evidence="3">The sequence shown here is derived from an EMBL/GenBank/DDBJ whole genome shotgun (WGS) entry which is preliminary data.</text>
</comment>
<gene>
    <name evidence="3" type="ORF">AK812_SmicGene30734</name>
</gene>
<dbReference type="PANTHER" id="PTHR11439">
    <property type="entry name" value="GAG-POL-RELATED RETROTRANSPOSON"/>
    <property type="match status" value="1"/>
</dbReference>
<organism evidence="3 4">
    <name type="scientific">Symbiodinium microadriaticum</name>
    <name type="common">Dinoflagellate</name>
    <name type="synonym">Zooxanthella microadriatica</name>
    <dbReference type="NCBI Taxonomy" id="2951"/>
    <lineage>
        <taxon>Eukaryota</taxon>
        <taxon>Sar</taxon>
        <taxon>Alveolata</taxon>
        <taxon>Dinophyceae</taxon>
        <taxon>Suessiales</taxon>
        <taxon>Symbiodiniaceae</taxon>
        <taxon>Symbiodinium</taxon>
    </lineage>
</organism>
<dbReference type="AlphaFoldDB" id="A0A1Q9CYK2"/>
<dbReference type="Proteomes" id="UP000186817">
    <property type="component" value="Unassembled WGS sequence"/>
</dbReference>
<protein>
    <submittedName>
        <fullName evidence="3">Retrovirus-related Pol polyprotein from transposon TNT 1-94</fullName>
    </submittedName>
</protein>
<dbReference type="Pfam" id="PF07727">
    <property type="entry name" value="RVT_2"/>
    <property type="match status" value="1"/>
</dbReference>
<proteinExistence type="predicted"/>
<dbReference type="PANTHER" id="PTHR11439:SF467">
    <property type="entry name" value="INTEGRASE CATALYTIC DOMAIN-CONTAINING PROTEIN"/>
    <property type="match status" value="1"/>
</dbReference>
<dbReference type="EMBL" id="LSRX01000832">
    <property type="protein sequence ID" value="OLP87996.1"/>
    <property type="molecule type" value="Genomic_DNA"/>
</dbReference>
<name>A0A1Q9CYK2_SYMMI</name>
<reference evidence="3 4" key="1">
    <citation type="submission" date="2016-02" db="EMBL/GenBank/DDBJ databases">
        <title>Genome analysis of coral dinoflagellate symbionts highlights evolutionary adaptations to a symbiotic lifestyle.</title>
        <authorList>
            <person name="Aranda M."/>
            <person name="Li Y."/>
            <person name="Liew Y.J."/>
            <person name="Baumgarten S."/>
            <person name="Simakov O."/>
            <person name="Wilson M."/>
            <person name="Piel J."/>
            <person name="Ashoor H."/>
            <person name="Bougouffa S."/>
            <person name="Bajic V.B."/>
            <person name="Ryu T."/>
            <person name="Ravasi T."/>
            <person name="Bayer T."/>
            <person name="Micklem G."/>
            <person name="Kim H."/>
            <person name="Bhak J."/>
            <person name="Lajeunesse T.C."/>
            <person name="Voolstra C.R."/>
        </authorList>
    </citation>
    <scope>NUCLEOTIDE SEQUENCE [LARGE SCALE GENOMIC DNA]</scope>
    <source>
        <strain evidence="3 4">CCMP2467</strain>
    </source>
</reference>
<feature type="region of interest" description="Disordered" evidence="1">
    <location>
        <begin position="1159"/>
        <end position="1180"/>
    </location>
</feature>
<sequence>MAELEGEFAGKLRLPLPPVFSGNPEDWEEWHWNITIYVSLFDASIGELLERAATSDTEILDTHFDSESFPQVELDFDQDLPADARGWSEDPWAYEQAEPAWEHASWLGRETTSDMHVVGNANGVFKTRSVRRLPAENQVSKELLESLKATPWDPRGRQEESANFILPAPQPESSDAAADAQGAQDAPDTSGTKRGAETPLEDEPPQLRVRVEQAQGEKRELSADISSSSTKLQRISALVEDVVVDTSCVASVTTRDGLEVPVEVNLDRKEELQALRAAEPVVWYDTEFDKEQELLGMQKERESLEHFEVFEEKLVSECSEEQLRNAISTKWVKRPKGDGVRCRLCVRGFDQVIEDPDDTFASTPSLATLKLLLTLACTYNWFVLAGDVSTAFLHALLNDDVFVIPPGEFYPNGGVLWKLRRAMYGLKQSPKAWQLHFASVMADLGFKRLKSDANLYFHPEYKVYLLCYVDDVLLFGAKAPCEHLFAKLQDHLLLRKEGTLQPGESINFLGRCITRREDSIEVSMPTSYVDKILEEYDLLQCKPSPVPGNESLRKKIEAEEPLSAVEHRKYRRIVGQLLWLSSIRPDIQYAVKELSRGLTSPTEDHQAKVKMLLRYLAGSKACVLTLRPRVKLRPEMSSLDVVAYVDSDWAGCVQTRKSTSGVSVFFNGCLIASQSRTQQTIATSSGEAELYSIGLGTSECLFVKSLLIEMNITSRVNIRVFTDSSAGKSMSTRFGASKKTRHVELRFLFMQELVQQGILQVKKDFMAAAAPLGCDFVPSLRCAMDSAWVYFGLFSGNFDGIRFSAWLISELHTGLCPLRLGHGFLLHAGLCPLPLGHGFSADFLLDSNFGDLSFSYNFVLEMAPKAALHPRLRKKRRSIQDDFVRLLRAADFLRVNFYGKEAARLLGRGREHLNWSHFAGMSYFSVDNVCYTHFKNVDDFLESLRQGCQVSKLLLLETSEFRWIYAAPGLQPGVETPVVKALQATMLFPELFARSNSYVANETDFYLNFRTSFLAPNFTDNYGQVLNFIENNHFRCWNRRYIDFFVNAPSRDFVVPPHCMTSLALIRLPGNFQHFFDFVWSKTSHGVNRFMHIPMRIFGSGETSFGSFEDQEALAEAEVIRGYEYPILPEGLGCDSEDFMDPVVLAKFLQLRGGDGQEGEKAAEVLDAPHAARSSPWRQA</sequence>
<feature type="compositionally biased region" description="Low complexity" evidence="1">
    <location>
        <begin position="175"/>
        <end position="188"/>
    </location>
</feature>
<accession>A0A1Q9CYK2</accession>
<dbReference type="CDD" id="cd09272">
    <property type="entry name" value="RNase_HI_RT_Ty1"/>
    <property type="match status" value="1"/>
</dbReference>
<dbReference type="OrthoDB" id="448915at2759"/>